<evidence type="ECO:0000256" key="1">
    <source>
        <dbReference type="ARBA" id="ARBA00006845"/>
    </source>
</evidence>
<dbReference type="EMBL" id="FZPH01000008">
    <property type="protein sequence ID" value="SNT51376.1"/>
    <property type="molecule type" value="Genomic_DNA"/>
</dbReference>
<feature type="domain" description="Barstar (barnase inhibitor)" evidence="2">
    <location>
        <begin position="26"/>
        <end position="108"/>
    </location>
</feature>
<sequence>MSDTVRPNAVTAGWNGPIVMGADVLVEIPGSQVRTELDFHQALASRLDFGPYYGRNLDALWDRLSADIERPVHLVWHDADVSRRQLGPQLYDRIRKVLDDVVERDERHDPVERFTYELR</sequence>
<dbReference type="Proteomes" id="UP000198362">
    <property type="component" value="Unassembled WGS sequence"/>
</dbReference>
<protein>
    <submittedName>
        <fullName evidence="3">Ribonuclease inhibitor</fullName>
    </submittedName>
</protein>
<proteinExistence type="inferred from homology"/>
<organism evidence="3 4">
    <name type="scientific">Asanoa hainanensis</name>
    <dbReference type="NCBI Taxonomy" id="560556"/>
    <lineage>
        <taxon>Bacteria</taxon>
        <taxon>Bacillati</taxon>
        <taxon>Actinomycetota</taxon>
        <taxon>Actinomycetes</taxon>
        <taxon>Micromonosporales</taxon>
        <taxon>Micromonosporaceae</taxon>
        <taxon>Asanoa</taxon>
    </lineage>
</organism>
<gene>
    <name evidence="3" type="ORF">SAMN05421812_10812</name>
</gene>
<evidence type="ECO:0000313" key="4">
    <source>
        <dbReference type="Proteomes" id="UP000198362"/>
    </source>
</evidence>
<dbReference type="Pfam" id="PF01337">
    <property type="entry name" value="Barstar"/>
    <property type="match status" value="1"/>
</dbReference>
<dbReference type="SUPFAM" id="SSF52038">
    <property type="entry name" value="Barstar-related"/>
    <property type="match status" value="1"/>
</dbReference>
<dbReference type="Gene3D" id="3.30.370.10">
    <property type="entry name" value="Barstar-like"/>
    <property type="match status" value="1"/>
</dbReference>
<evidence type="ECO:0000259" key="2">
    <source>
        <dbReference type="Pfam" id="PF01337"/>
    </source>
</evidence>
<dbReference type="InterPro" id="IPR035905">
    <property type="entry name" value="Barstar-like_sf"/>
</dbReference>
<keyword evidence="4" id="KW-1185">Reference proteome</keyword>
<dbReference type="InterPro" id="IPR000468">
    <property type="entry name" value="Barstar"/>
</dbReference>
<dbReference type="AlphaFoldDB" id="A0A239N8X9"/>
<evidence type="ECO:0000313" key="3">
    <source>
        <dbReference type="EMBL" id="SNT51376.1"/>
    </source>
</evidence>
<dbReference type="OrthoDB" id="5184890at2"/>
<name>A0A239N8X9_9ACTN</name>
<reference evidence="3 4" key="1">
    <citation type="submission" date="2017-06" db="EMBL/GenBank/DDBJ databases">
        <authorList>
            <person name="Kim H.J."/>
            <person name="Triplett B.A."/>
        </authorList>
    </citation>
    <scope>NUCLEOTIDE SEQUENCE [LARGE SCALE GENOMIC DNA]</scope>
    <source>
        <strain evidence="3 4">CGMCC 4.5593</strain>
    </source>
</reference>
<comment type="similarity">
    <text evidence="1">Belongs to the barstar family.</text>
</comment>
<accession>A0A239N8X9</accession>